<comment type="caution">
    <text evidence="1">The sequence shown here is derived from an EMBL/GenBank/DDBJ whole genome shotgun (WGS) entry which is preliminary data.</text>
</comment>
<dbReference type="eggNOG" id="ENOG5033AH9">
    <property type="taxonomic scope" value="Bacteria"/>
</dbReference>
<accession>M7NNV7</accession>
<evidence type="ECO:0000313" key="1">
    <source>
        <dbReference type="EMBL" id="EMR03405.1"/>
    </source>
</evidence>
<dbReference type="SUPFAM" id="SSF101744">
    <property type="entry name" value="Rof/RNase P subunit-like"/>
    <property type="match status" value="1"/>
</dbReference>
<organism evidence="1 2">
    <name type="scientific">Cesiribacter andamanensis AMV16</name>
    <dbReference type="NCBI Taxonomy" id="1279009"/>
    <lineage>
        <taxon>Bacteria</taxon>
        <taxon>Pseudomonadati</taxon>
        <taxon>Bacteroidota</taxon>
        <taxon>Cytophagia</taxon>
        <taxon>Cytophagales</taxon>
        <taxon>Cesiribacteraceae</taxon>
        <taxon>Cesiribacter</taxon>
    </lineage>
</organism>
<gene>
    <name evidence="1" type="ORF">ADICEAN_01427</name>
</gene>
<sequence length="85" mass="9834">MYMTTSAYTPISCTFHGYLESWMKQQQACKIRYRQDDGSSVQVSSRIIDLFSWQGAEYLLMEKGQLIRLERLESVNDTSSLGLEI</sequence>
<reference evidence="1 2" key="1">
    <citation type="journal article" date="2013" name="Genome Announc.">
        <title>Draft Genome Sequence of Cesiribacter andamanensis Strain AMV16T, Isolated from a Soil Sample from a Mud Volcano in the Andaman Islands, India.</title>
        <authorList>
            <person name="Shivaji S."/>
            <person name="Ara S."/>
            <person name="Begum Z."/>
            <person name="Srinivas T.N."/>
            <person name="Singh A."/>
            <person name="Kumar Pinnaka A."/>
        </authorList>
    </citation>
    <scope>NUCLEOTIDE SEQUENCE [LARGE SCALE GENOMIC DNA]</scope>
    <source>
        <strain evidence="1 2">AMV16</strain>
    </source>
</reference>
<evidence type="ECO:0000313" key="2">
    <source>
        <dbReference type="Proteomes" id="UP000011910"/>
    </source>
</evidence>
<dbReference type="Gene3D" id="2.30.30.400">
    <property type="entry name" value="Rof-like"/>
    <property type="match status" value="1"/>
</dbReference>
<dbReference type="EMBL" id="AODQ01000026">
    <property type="protein sequence ID" value="EMR03405.1"/>
    <property type="molecule type" value="Genomic_DNA"/>
</dbReference>
<dbReference type="AlphaFoldDB" id="M7NNV7"/>
<dbReference type="InterPro" id="IPR023534">
    <property type="entry name" value="Rof/RNase_P-like"/>
</dbReference>
<dbReference type="Proteomes" id="UP000011910">
    <property type="component" value="Unassembled WGS sequence"/>
</dbReference>
<protein>
    <recommendedName>
        <fullName evidence="3">Rho-binding antiterminator</fullName>
    </recommendedName>
</protein>
<proteinExistence type="predicted"/>
<evidence type="ECO:0008006" key="3">
    <source>
        <dbReference type="Google" id="ProtNLM"/>
    </source>
</evidence>
<keyword evidence="2" id="KW-1185">Reference proteome</keyword>
<dbReference type="InterPro" id="IPR038626">
    <property type="entry name" value="Rof-like_sf"/>
</dbReference>
<name>M7NNV7_9BACT</name>